<feature type="transmembrane region" description="Helical" evidence="1">
    <location>
        <begin position="89"/>
        <end position="110"/>
    </location>
</feature>
<reference evidence="3" key="1">
    <citation type="submission" date="2023-07" db="EMBL/GenBank/DDBJ databases">
        <authorList>
            <consortium name="CYATHOMIX"/>
        </authorList>
    </citation>
    <scope>NUCLEOTIDE SEQUENCE</scope>
    <source>
        <strain evidence="3">N/A</strain>
    </source>
</reference>
<dbReference type="GO" id="GO:0006670">
    <property type="term" value="P:sphingosine metabolic process"/>
    <property type="evidence" value="ECO:0007669"/>
    <property type="project" value="TreeGrafter"/>
</dbReference>
<evidence type="ECO:0000313" key="4">
    <source>
        <dbReference type="Proteomes" id="UP001176961"/>
    </source>
</evidence>
<feature type="transmembrane region" description="Helical" evidence="1">
    <location>
        <begin position="319"/>
        <end position="337"/>
    </location>
</feature>
<comment type="caution">
    <text evidence="3">The sequence shown here is derived from an EMBL/GenBank/DDBJ whole genome shotgun (WGS) entry which is preliminary data.</text>
</comment>
<feature type="transmembrane region" description="Helical" evidence="1">
    <location>
        <begin position="117"/>
        <end position="136"/>
    </location>
</feature>
<dbReference type="Gene3D" id="1.20.144.10">
    <property type="entry name" value="Phosphatidic acid phosphatase type 2/haloperoxidase"/>
    <property type="match status" value="1"/>
</dbReference>
<dbReference type="PANTHER" id="PTHR14969:SF39">
    <property type="entry name" value="PHOSPHATIDIC ACID PHOSPHATASE TYPE 2_HALOPEROXIDASE DOMAIN-CONTAINING PROTEIN"/>
    <property type="match status" value="1"/>
</dbReference>
<dbReference type="PANTHER" id="PTHR14969">
    <property type="entry name" value="SPHINGOSINE-1-PHOSPHATE PHOSPHOHYDROLASE"/>
    <property type="match status" value="1"/>
</dbReference>
<accession>A0AA36M3X3</accession>
<keyword evidence="4" id="KW-1185">Reference proteome</keyword>
<feature type="transmembrane region" description="Helical" evidence="1">
    <location>
        <begin position="250"/>
        <end position="267"/>
    </location>
</feature>
<evidence type="ECO:0000313" key="3">
    <source>
        <dbReference type="EMBL" id="CAJ0596811.1"/>
    </source>
</evidence>
<dbReference type="GO" id="GO:0042392">
    <property type="term" value="F:sphingosine-1-phosphate phosphatase activity"/>
    <property type="evidence" value="ECO:0007669"/>
    <property type="project" value="TreeGrafter"/>
</dbReference>
<dbReference type="Pfam" id="PF01569">
    <property type="entry name" value="PAP2"/>
    <property type="match status" value="1"/>
</dbReference>
<proteinExistence type="predicted"/>
<dbReference type="InterPro" id="IPR000326">
    <property type="entry name" value="PAP2/HPO"/>
</dbReference>
<keyword evidence="1" id="KW-0812">Transmembrane</keyword>
<name>A0AA36M3X3_CYLNA</name>
<evidence type="ECO:0000259" key="2">
    <source>
        <dbReference type="SMART" id="SM00014"/>
    </source>
</evidence>
<feature type="domain" description="Phosphatidic acid phosphatase type 2/haloperoxidase" evidence="2">
    <location>
        <begin position="114"/>
        <end position="232"/>
    </location>
</feature>
<dbReference type="EMBL" id="CATQJL010000223">
    <property type="protein sequence ID" value="CAJ0596811.1"/>
    <property type="molecule type" value="Genomic_DNA"/>
</dbReference>
<feature type="transmembrane region" description="Helical" evidence="1">
    <location>
        <begin position="218"/>
        <end position="238"/>
    </location>
</feature>
<dbReference type="AlphaFoldDB" id="A0AA36M3X3"/>
<dbReference type="InterPro" id="IPR036938">
    <property type="entry name" value="PAP2/HPO_sf"/>
</dbReference>
<gene>
    <name evidence="3" type="ORF">CYNAS_LOCUS8794</name>
</gene>
<dbReference type="Proteomes" id="UP001176961">
    <property type="component" value="Unassembled WGS sequence"/>
</dbReference>
<evidence type="ECO:0000256" key="1">
    <source>
        <dbReference type="SAM" id="Phobius"/>
    </source>
</evidence>
<organism evidence="3 4">
    <name type="scientific">Cylicocyclus nassatus</name>
    <name type="common">Nematode worm</name>
    <dbReference type="NCBI Taxonomy" id="53992"/>
    <lineage>
        <taxon>Eukaryota</taxon>
        <taxon>Metazoa</taxon>
        <taxon>Ecdysozoa</taxon>
        <taxon>Nematoda</taxon>
        <taxon>Chromadorea</taxon>
        <taxon>Rhabditida</taxon>
        <taxon>Rhabditina</taxon>
        <taxon>Rhabditomorpha</taxon>
        <taxon>Strongyloidea</taxon>
        <taxon>Strongylidae</taxon>
        <taxon>Cylicocyclus</taxon>
    </lineage>
</organism>
<dbReference type="GO" id="GO:0005789">
    <property type="term" value="C:endoplasmic reticulum membrane"/>
    <property type="evidence" value="ECO:0007669"/>
    <property type="project" value="TreeGrafter"/>
</dbReference>
<dbReference type="SUPFAM" id="SSF48317">
    <property type="entry name" value="Acid phosphatase/Vanadium-dependent haloperoxidase"/>
    <property type="match status" value="1"/>
</dbReference>
<protein>
    <recommendedName>
        <fullName evidence="2">Phosphatidic acid phosphatase type 2/haloperoxidase domain-containing protein</fullName>
    </recommendedName>
</protein>
<keyword evidence="1" id="KW-1133">Transmembrane helix</keyword>
<dbReference type="SMART" id="SM00014">
    <property type="entry name" value="acidPPc"/>
    <property type="match status" value="1"/>
</dbReference>
<sequence length="428" mass="48257">MPRWYGMTSASERQKCRTEDLLKKYPLDVFPNWDITADDRYYVKAPIDHLGEWAFHVRSHLTALILAGNPAIGFLQSVHTEAMTKLARAFSILGLEVFFFSLIVAMIWLFDARLGRLLSLLLSLGFFITGSLKVALCLPRPPSPPALCLDEENRDWAWPSNHALLGTAFPWFIWNYSSSHYDLSLCSSIILLIVIFAWNGGVSWSRIYLGVHSPCDVLGGWTIGVLLLFIFGGFSDKLYDAYERSSSSDLSFYIYIYSAILFLIWVHPRAWPETQSYGEVMSVLPGTAAMWGGRIFHLGGPESSVSLAESDPNAPLQQYILRFVIGVVLILTSRVILKPIAKLFIKGIYSLLDLKYYSYSLMCKELGGMQPTKRYTNRMRFKPIPGAKVVPNDVIPYDLDLPVKFIVYSTIGFLVSEGCPALFARLKI</sequence>
<keyword evidence="1" id="KW-0472">Membrane</keyword>